<evidence type="ECO:0000313" key="3">
    <source>
        <dbReference type="Proteomes" id="UP001597387"/>
    </source>
</evidence>
<reference evidence="3" key="1">
    <citation type="journal article" date="2019" name="Int. J. Syst. Evol. Microbiol.">
        <title>The Global Catalogue of Microorganisms (GCM) 10K type strain sequencing project: providing services to taxonomists for standard genome sequencing and annotation.</title>
        <authorList>
            <consortium name="The Broad Institute Genomics Platform"/>
            <consortium name="The Broad Institute Genome Sequencing Center for Infectious Disease"/>
            <person name="Wu L."/>
            <person name="Ma J."/>
        </authorList>
    </citation>
    <scope>NUCLEOTIDE SEQUENCE [LARGE SCALE GENOMIC DNA]</scope>
    <source>
        <strain evidence="3">KCTC 42217</strain>
    </source>
</reference>
<keyword evidence="1" id="KW-1133">Transmembrane helix</keyword>
<feature type="transmembrane region" description="Helical" evidence="1">
    <location>
        <begin position="42"/>
        <end position="61"/>
    </location>
</feature>
<keyword evidence="3" id="KW-1185">Reference proteome</keyword>
<dbReference type="RefSeq" id="WP_255900894.1">
    <property type="nucleotide sequence ID" value="NZ_JAFMZO010000002.1"/>
</dbReference>
<sequence length="69" mass="7910">MKLILFSLIMGLATIEVCADVIHIVINGQYEMIQKQTIRRLLYFLAIPIEVVLFVVNVLVYKKTGIVLF</sequence>
<keyword evidence="1" id="KW-0472">Membrane</keyword>
<organism evidence="2 3">
    <name type="scientific">Paradesertivirga mongoliensis</name>
    <dbReference type="NCBI Taxonomy" id="2100740"/>
    <lineage>
        <taxon>Bacteria</taxon>
        <taxon>Pseudomonadati</taxon>
        <taxon>Bacteroidota</taxon>
        <taxon>Sphingobacteriia</taxon>
        <taxon>Sphingobacteriales</taxon>
        <taxon>Sphingobacteriaceae</taxon>
        <taxon>Paradesertivirga</taxon>
    </lineage>
</organism>
<name>A0ABW4ZNK1_9SPHI</name>
<evidence type="ECO:0000256" key="1">
    <source>
        <dbReference type="SAM" id="Phobius"/>
    </source>
</evidence>
<evidence type="ECO:0000313" key="2">
    <source>
        <dbReference type="EMBL" id="MFD2163421.1"/>
    </source>
</evidence>
<comment type="caution">
    <text evidence="2">The sequence shown here is derived from an EMBL/GenBank/DDBJ whole genome shotgun (WGS) entry which is preliminary data.</text>
</comment>
<dbReference type="EMBL" id="JBHUHZ010000002">
    <property type="protein sequence ID" value="MFD2163421.1"/>
    <property type="molecule type" value="Genomic_DNA"/>
</dbReference>
<protein>
    <submittedName>
        <fullName evidence="2">Uncharacterized protein</fullName>
    </submittedName>
</protein>
<accession>A0ABW4ZNK1</accession>
<gene>
    <name evidence="2" type="ORF">ACFSJU_13520</name>
</gene>
<dbReference type="Proteomes" id="UP001597387">
    <property type="component" value="Unassembled WGS sequence"/>
</dbReference>
<keyword evidence="1" id="KW-0812">Transmembrane</keyword>
<proteinExistence type="predicted"/>